<dbReference type="SUPFAM" id="SSF56784">
    <property type="entry name" value="HAD-like"/>
    <property type="match status" value="1"/>
</dbReference>
<dbReference type="AlphaFoldDB" id="A0A7X6GXK7"/>
<reference evidence="1 2" key="1">
    <citation type="submission" date="2020-04" db="EMBL/GenBank/DDBJ databases">
        <authorList>
            <person name="Yoon J."/>
        </authorList>
    </citation>
    <scope>NUCLEOTIDE SEQUENCE [LARGE SCALE GENOMIC DNA]</scope>
    <source>
        <strain evidence="1 2">KMU-115</strain>
    </source>
</reference>
<sequence>MTRIIDSLAEISERYDALFCDLWGCVHDGVRAFPAAVEALRAFKAQGGAVVLLTNAPRPRASVAKQLDRLGVPEDCWDVIATSGDSARAAMFEGVVGRRVWHIGEAHDAPFFEKMQLLEHPVEIERVELAEAEGIVCTGPFDPHADPAVMRPQFLLAKTRGLKLLCANPDIVVDRGETREWCAGALAQLYAEMGGESLYFGKPHPPIYDLARRRLQQIGRPVSDDRILAVGDGIRTDVLGGMGENIDTLFITGGLAREETGTAEQPDPAKLARFLTDAELEPSYCIGMLR</sequence>
<dbReference type="InterPro" id="IPR006356">
    <property type="entry name" value="HAD-SF_hydro_IIA_hyp3"/>
</dbReference>
<dbReference type="InterPro" id="IPR006357">
    <property type="entry name" value="HAD-SF_hydro_IIA"/>
</dbReference>
<dbReference type="NCBIfam" id="TIGR01460">
    <property type="entry name" value="HAD-SF-IIA"/>
    <property type="match status" value="1"/>
</dbReference>
<dbReference type="EMBL" id="JAAZQQ010000002">
    <property type="protein sequence ID" value="NKX44255.1"/>
    <property type="molecule type" value="Genomic_DNA"/>
</dbReference>
<dbReference type="Pfam" id="PF13344">
    <property type="entry name" value="Hydrolase_6"/>
    <property type="match status" value="1"/>
</dbReference>
<dbReference type="RefSeq" id="WP_168622640.1">
    <property type="nucleotide sequence ID" value="NZ_JAAZQQ010000002.1"/>
</dbReference>
<comment type="caution">
    <text evidence="1">The sequence shown here is derived from an EMBL/GenBank/DDBJ whole genome shotgun (WGS) entry which is preliminary data.</text>
</comment>
<accession>A0A7X6GXK7</accession>
<dbReference type="NCBIfam" id="TIGR01459">
    <property type="entry name" value="HAD-SF-IIA-hyp4"/>
    <property type="match status" value="1"/>
</dbReference>
<dbReference type="Pfam" id="PF13242">
    <property type="entry name" value="Hydrolase_like"/>
    <property type="match status" value="1"/>
</dbReference>
<dbReference type="CDD" id="cd07525">
    <property type="entry name" value="HAD_like"/>
    <property type="match status" value="1"/>
</dbReference>
<dbReference type="GO" id="GO:0005737">
    <property type="term" value="C:cytoplasm"/>
    <property type="evidence" value="ECO:0007669"/>
    <property type="project" value="TreeGrafter"/>
</dbReference>
<name>A0A7X6GXK7_9RHOB</name>
<dbReference type="InterPro" id="IPR023214">
    <property type="entry name" value="HAD_sf"/>
</dbReference>
<dbReference type="InterPro" id="IPR036412">
    <property type="entry name" value="HAD-like_sf"/>
</dbReference>
<dbReference type="PANTHER" id="PTHR19288:SF90">
    <property type="entry name" value="OS08G0542600 PROTEIN"/>
    <property type="match status" value="1"/>
</dbReference>
<gene>
    <name evidence="1" type="ORF">HCU73_06595</name>
</gene>
<keyword evidence="2" id="KW-1185">Reference proteome</keyword>
<evidence type="ECO:0000313" key="1">
    <source>
        <dbReference type="EMBL" id="NKX44255.1"/>
    </source>
</evidence>
<dbReference type="Proteomes" id="UP000526408">
    <property type="component" value="Unassembled WGS sequence"/>
</dbReference>
<protein>
    <submittedName>
        <fullName evidence="1">TIGR01459 family HAD-type hydrolase</fullName>
    </submittedName>
</protein>
<proteinExistence type="predicted"/>
<dbReference type="GO" id="GO:0016791">
    <property type="term" value="F:phosphatase activity"/>
    <property type="evidence" value="ECO:0007669"/>
    <property type="project" value="TreeGrafter"/>
</dbReference>
<dbReference type="PANTHER" id="PTHR19288">
    <property type="entry name" value="4-NITROPHENYLPHOSPHATASE-RELATED"/>
    <property type="match status" value="1"/>
</dbReference>
<dbReference type="Gene3D" id="3.40.50.1000">
    <property type="entry name" value="HAD superfamily/HAD-like"/>
    <property type="match status" value="2"/>
</dbReference>
<evidence type="ECO:0000313" key="2">
    <source>
        <dbReference type="Proteomes" id="UP000526408"/>
    </source>
</evidence>
<keyword evidence="1" id="KW-0378">Hydrolase</keyword>
<organism evidence="1 2">
    <name type="scientific">Roseicyclus persicicus</name>
    <dbReference type="NCBI Taxonomy" id="2650661"/>
    <lineage>
        <taxon>Bacteria</taxon>
        <taxon>Pseudomonadati</taxon>
        <taxon>Pseudomonadota</taxon>
        <taxon>Alphaproteobacteria</taxon>
        <taxon>Rhodobacterales</taxon>
        <taxon>Roseobacteraceae</taxon>
        <taxon>Roseicyclus</taxon>
    </lineage>
</organism>